<accession>A0AAD7QKN8</accession>
<dbReference type="InterPro" id="IPR038718">
    <property type="entry name" value="SNF2-like_sf"/>
</dbReference>
<feature type="region of interest" description="Disordered" evidence="6">
    <location>
        <begin position="1"/>
        <end position="36"/>
    </location>
</feature>
<keyword evidence="4" id="KW-0067">ATP-binding</keyword>
<dbReference type="SUPFAM" id="SSF52540">
    <property type="entry name" value="P-loop containing nucleoside triphosphate hydrolases"/>
    <property type="match status" value="2"/>
</dbReference>
<dbReference type="InterPro" id="IPR049730">
    <property type="entry name" value="SNF2/RAD54-like_C"/>
</dbReference>
<evidence type="ECO:0000256" key="6">
    <source>
        <dbReference type="SAM" id="MobiDB-lite"/>
    </source>
</evidence>
<dbReference type="InterPro" id="IPR001650">
    <property type="entry name" value="Helicase_C-like"/>
</dbReference>
<dbReference type="Gene3D" id="3.40.50.10810">
    <property type="entry name" value="Tandem AAA-ATPase domain"/>
    <property type="match status" value="1"/>
</dbReference>
<reference evidence="9" key="1">
    <citation type="submission" date="2023-03" db="EMBL/GenBank/DDBJ databases">
        <title>Near-Complete genome sequence of Lipomyces tetrasporous NRRL Y-64009, an oleaginous yeast capable of growing on lignocellulosic hydrolysates.</title>
        <authorList>
            <consortium name="Lawrence Berkeley National Laboratory"/>
            <person name="Jagtap S.S."/>
            <person name="Liu J.-J."/>
            <person name="Walukiewicz H.E."/>
            <person name="Pangilinan J."/>
            <person name="Lipzen A."/>
            <person name="Ahrendt S."/>
            <person name="Koriabine M."/>
            <person name="Cobaugh K."/>
            <person name="Salamov A."/>
            <person name="Yoshinaga Y."/>
            <person name="Ng V."/>
            <person name="Daum C."/>
            <person name="Grigoriev I.V."/>
            <person name="Slininger P.J."/>
            <person name="Dien B.S."/>
            <person name="Jin Y.-S."/>
            <person name="Rao C.V."/>
        </authorList>
    </citation>
    <scope>NUCLEOTIDE SEQUENCE</scope>
    <source>
        <strain evidence="9">NRRL Y-64009</strain>
    </source>
</reference>
<dbReference type="InterPro" id="IPR027417">
    <property type="entry name" value="P-loop_NTPase"/>
</dbReference>
<dbReference type="EMBL" id="JARPMG010000012">
    <property type="protein sequence ID" value="KAJ8097024.1"/>
    <property type="molecule type" value="Genomic_DNA"/>
</dbReference>
<proteinExistence type="predicted"/>
<protein>
    <submittedName>
        <fullName evidence="9">P-loop containing nucleoside triphosphate hydrolase protein</fullName>
    </submittedName>
</protein>
<dbReference type="Pfam" id="PF00271">
    <property type="entry name" value="Helicase_C"/>
    <property type="match status" value="1"/>
</dbReference>
<dbReference type="GO" id="GO:0005634">
    <property type="term" value="C:nucleus"/>
    <property type="evidence" value="ECO:0007669"/>
    <property type="project" value="UniProtKB-SubCell"/>
</dbReference>
<evidence type="ECO:0000259" key="7">
    <source>
        <dbReference type="PROSITE" id="PS51192"/>
    </source>
</evidence>
<dbReference type="SMART" id="SM00490">
    <property type="entry name" value="HELICc"/>
    <property type="match status" value="1"/>
</dbReference>
<keyword evidence="3 9" id="KW-0378">Hydrolase</keyword>
<evidence type="ECO:0000256" key="1">
    <source>
        <dbReference type="ARBA" id="ARBA00004123"/>
    </source>
</evidence>
<comment type="caution">
    <text evidence="9">The sequence shown here is derived from an EMBL/GenBank/DDBJ whole genome shotgun (WGS) entry which is preliminary data.</text>
</comment>
<dbReference type="Pfam" id="PF25806">
    <property type="entry name" value="RHH_ERCC6L2"/>
    <property type="match status" value="1"/>
</dbReference>
<dbReference type="PROSITE" id="PS51192">
    <property type="entry name" value="HELICASE_ATP_BIND_1"/>
    <property type="match status" value="1"/>
</dbReference>
<evidence type="ECO:0000256" key="2">
    <source>
        <dbReference type="ARBA" id="ARBA00022741"/>
    </source>
</evidence>
<gene>
    <name evidence="9" type="ORF">POJ06DRAFT_283669</name>
</gene>
<keyword evidence="5" id="KW-0539">Nucleus</keyword>
<dbReference type="AlphaFoldDB" id="A0AAD7QKN8"/>
<feature type="compositionally biased region" description="Basic and acidic residues" evidence="6">
    <location>
        <begin position="861"/>
        <end position="873"/>
    </location>
</feature>
<dbReference type="InterPro" id="IPR029256">
    <property type="entry name" value="Heliccase-ass-bd"/>
</dbReference>
<dbReference type="Gene3D" id="3.40.50.300">
    <property type="entry name" value="P-loop containing nucleotide triphosphate hydrolases"/>
    <property type="match status" value="1"/>
</dbReference>
<dbReference type="InterPro" id="IPR050496">
    <property type="entry name" value="SNF2_RAD54_helicase_repair"/>
</dbReference>
<evidence type="ECO:0000256" key="4">
    <source>
        <dbReference type="ARBA" id="ARBA00022840"/>
    </source>
</evidence>
<dbReference type="InterPro" id="IPR057931">
    <property type="entry name" value="RHH_ERCC6L2"/>
</dbReference>
<feature type="domain" description="Helicase C-terminal" evidence="8">
    <location>
        <begin position="565"/>
        <end position="720"/>
    </location>
</feature>
<dbReference type="PROSITE" id="PS51194">
    <property type="entry name" value="HELICASE_CTER"/>
    <property type="match status" value="1"/>
</dbReference>
<dbReference type="RefSeq" id="XP_056040474.1">
    <property type="nucleotide sequence ID" value="XM_056190120.1"/>
</dbReference>
<evidence type="ECO:0000313" key="9">
    <source>
        <dbReference type="EMBL" id="KAJ8097024.1"/>
    </source>
</evidence>
<name>A0AAD7QKN8_9ASCO</name>
<feature type="compositionally biased region" description="Basic and acidic residues" evidence="6">
    <location>
        <begin position="1"/>
        <end position="11"/>
    </location>
</feature>
<keyword evidence="2" id="KW-0547">Nucleotide-binding</keyword>
<feature type="domain" description="Helicase ATP-binding" evidence="7">
    <location>
        <begin position="198"/>
        <end position="375"/>
    </location>
</feature>
<keyword evidence="10" id="KW-1185">Reference proteome</keyword>
<comment type="subcellular location">
    <subcellularLocation>
        <location evidence="1">Nucleus</location>
    </subcellularLocation>
</comment>
<evidence type="ECO:0000313" key="10">
    <source>
        <dbReference type="Proteomes" id="UP001217417"/>
    </source>
</evidence>
<dbReference type="PANTHER" id="PTHR45629">
    <property type="entry name" value="SNF2/RAD54 FAMILY MEMBER"/>
    <property type="match status" value="1"/>
</dbReference>
<dbReference type="FunFam" id="3.40.50.10810:FF:000019">
    <property type="entry name" value="DNA excision repair protein ERCC-6-like 2 isoform X1"/>
    <property type="match status" value="1"/>
</dbReference>
<dbReference type="CDD" id="cd18793">
    <property type="entry name" value="SF2_C_SNF"/>
    <property type="match status" value="1"/>
</dbReference>
<dbReference type="GO" id="GO:0005524">
    <property type="term" value="F:ATP binding"/>
    <property type="evidence" value="ECO:0007669"/>
    <property type="project" value="InterPro"/>
</dbReference>
<dbReference type="Pfam" id="PF14773">
    <property type="entry name" value="VIGSSK"/>
    <property type="match status" value="1"/>
</dbReference>
<evidence type="ECO:0000256" key="5">
    <source>
        <dbReference type="ARBA" id="ARBA00023242"/>
    </source>
</evidence>
<feature type="region of interest" description="Disordered" evidence="6">
    <location>
        <begin position="861"/>
        <end position="882"/>
    </location>
</feature>
<dbReference type="InterPro" id="IPR014001">
    <property type="entry name" value="Helicase_ATP-bd"/>
</dbReference>
<dbReference type="Pfam" id="PF00176">
    <property type="entry name" value="SNF2-rel_dom"/>
    <property type="match status" value="1"/>
</dbReference>
<dbReference type="InterPro" id="IPR000330">
    <property type="entry name" value="SNF2_N"/>
</dbReference>
<dbReference type="Proteomes" id="UP001217417">
    <property type="component" value="Unassembled WGS sequence"/>
</dbReference>
<evidence type="ECO:0000259" key="8">
    <source>
        <dbReference type="PROSITE" id="PS51194"/>
    </source>
</evidence>
<feature type="region of interest" description="Disordered" evidence="6">
    <location>
        <begin position="54"/>
        <end position="100"/>
    </location>
</feature>
<dbReference type="PANTHER" id="PTHR45629:SF7">
    <property type="entry name" value="DNA EXCISION REPAIR PROTEIN ERCC-6-RELATED"/>
    <property type="match status" value="1"/>
</dbReference>
<dbReference type="GeneID" id="80885286"/>
<organism evidence="9 10">
    <name type="scientific">Lipomyces tetrasporus</name>
    <dbReference type="NCBI Taxonomy" id="54092"/>
    <lineage>
        <taxon>Eukaryota</taxon>
        <taxon>Fungi</taxon>
        <taxon>Dikarya</taxon>
        <taxon>Ascomycota</taxon>
        <taxon>Saccharomycotina</taxon>
        <taxon>Lipomycetes</taxon>
        <taxon>Lipomycetales</taxon>
        <taxon>Lipomycetaceae</taxon>
        <taxon>Lipomyces</taxon>
    </lineage>
</organism>
<dbReference type="GO" id="GO:0016787">
    <property type="term" value="F:hydrolase activity"/>
    <property type="evidence" value="ECO:0007669"/>
    <property type="project" value="UniProtKB-KW"/>
</dbReference>
<dbReference type="SMART" id="SM00487">
    <property type="entry name" value="DEXDc"/>
    <property type="match status" value="1"/>
</dbReference>
<sequence>MSDFRSTRAIDLHNSGTKQTGARKRRLAVQGTSTGNSNSRIVKLMSIVDDDYERTASTTSGGDAVRLSWSSDTDDHKGAPRNLRQQAVSDSKRGKRTLTRKTSWHDGYTTVASYLKDRRQKFEQAAKDPQNLALPPNYDGIPELDSDFPDGYEVRPQFQMVPSGEFQDIRLSKSLGVIPAPIAQFLRSYQIDGVSMMHEKFVYQRGMILGDDMGLGKTVQVIAFLTAAFGKTGDARDRLRMRLMRRHERWYPKVLIICPGTLIRNWERELNTWGWWTIEVFHGTKKYDILSTARQGRLEIMLTTYKTYDIYESEINLIEWDCVVADECHQIKESEAEITKAMAKVNSLCRVGLTGTAIQNSYEDLWTILNWANPGMIGDKKTWIKKISKPLKAGQSHAATWAELKLGRSTAASLVTNLLPRFFLRRTKGLIADQLPKKRDMIVFCPLTPLQTEAYANYMQPGDDKRFAKLVSPCICTDKKNPDATCVSCKTAKSDQNEHFFRKCVNSLHLANHLAYVIPRNEDLPAEKEKAMAVLKQCLPNKWQRYYNRSPIVNYADPELCGKWKTLQNILKLWKRNGDKVLIFSYSTKLLNMLDTLLTSNGNYSFCRLDGSMNYEDRQKQVDKFNTDPNQFVFLLSTRAGGLGLNIVSANRVVIWDPNWNPTYDLQAQDRAFRLGQYRDVEVYRLVSAGTIEEIVYARQIYKQQQANIGYTASNERRYFDGVMGEAEKKGEIFGSKNMFTFDKENVMLKKIVNKTNVAEALTAELGGVRIAEIDVDLARAASADEAEVRHLLEDDTNKDLDDEVAKKNFMNLTGDDRSGNPERTDPITAILNHVGVKYVHNNSEVIGSSKVEEEISKKALEADHEVEEDRPFESGGVGEHIFRPPKDVCRRQFNAMAKAFGFKSPTDFALQVERMKQEERRDLLEEFYNTKLPCGDLR</sequence>
<evidence type="ECO:0000256" key="3">
    <source>
        <dbReference type="ARBA" id="ARBA00022801"/>
    </source>
</evidence>